<protein>
    <submittedName>
        <fullName evidence="9">RsmB/NOP family class I SAM-dependent RNA methyltransferase</fullName>
    </submittedName>
</protein>
<dbReference type="CDD" id="cd02440">
    <property type="entry name" value="AdoMet_MTases"/>
    <property type="match status" value="1"/>
</dbReference>
<dbReference type="Pfam" id="PF01189">
    <property type="entry name" value="Methyltr_RsmB-F"/>
    <property type="match status" value="1"/>
</dbReference>
<dbReference type="InterPro" id="IPR031340">
    <property type="entry name" value="RsmF_methylt_CI"/>
</dbReference>
<dbReference type="InterPro" id="IPR031341">
    <property type="entry name" value="Methyltr_RsmF_N"/>
</dbReference>
<dbReference type="PANTHER" id="PTHR22807:SF30">
    <property type="entry name" value="28S RRNA (CYTOSINE(4447)-C(5))-METHYLTRANSFERASE-RELATED"/>
    <property type="match status" value="1"/>
</dbReference>
<dbReference type="PRINTS" id="PR02008">
    <property type="entry name" value="RCMTFAMILY"/>
</dbReference>
<keyword evidence="1" id="KW-0963">Cytoplasm</keyword>
<dbReference type="CDD" id="cd21147">
    <property type="entry name" value="RsmF_methylt_CTD1"/>
    <property type="match status" value="1"/>
</dbReference>
<dbReference type="PROSITE" id="PS51686">
    <property type="entry name" value="SAM_MT_RSMB_NOP"/>
    <property type="match status" value="1"/>
</dbReference>
<comment type="caution">
    <text evidence="6">Lacks conserved residue(s) required for the propagation of feature annotation.</text>
</comment>
<dbReference type="Pfam" id="PF17125">
    <property type="entry name" value="Methyltr_RsmF_N"/>
    <property type="match status" value="1"/>
</dbReference>
<keyword evidence="4 6" id="KW-0949">S-adenosyl-L-methionine</keyword>
<evidence type="ECO:0000256" key="5">
    <source>
        <dbReference type="ARBA" id="ARBA00022884"/>
    </source>
</evidence>
<dbReference type="InterPro" id="IPR049560">
    <property type="entry name" value="MeTrfase_RsmB-F_NOP2_cat"/>
</dbReference>
<dbReference type="PANTHER" id="PTHR22807">
    <property type="entry name" value="NOP2 YEAST -RELATED NOL1/NOP2/FMU SUN DOMAIN-CONTAINING"/>
    <property type="match status" value="1"/>
</dbReference>
<dbReference type="InterPro" id="IPR023267">
    <property type="entry name" value="RCMT"/>
</dbReference>
<keyword evidence="3 6" id="KW-0808">Transferase</keyword>
<sequence>MITLPPSYVEQMRRQLGAESAAFLASYDAPRTQGLRLNPLKTGLLEKGLDRLELKSRFGLEPVPWCDTGFYYDEASRPGKHPFHAAGLYYIQEPSAMSAVELLAPEPGDIVLDLAGAPGGKSTHIAGKLRGAGLLVSNEIHPARARILSENIERFGIRNAIVTSASPPQLEERFPRFFDKIMVDAPCSGEGMFRKDPEAMDEWSPDHVTMCAARQSDILDSALAMLKTGGRLAYSTCTFNEKENEKVIAGLLQRYPSLRIERTERIWPHLQRGEGHFVCVLRLEEDPGTGRPALSAAAAKRPEGRPKRGAVRPEEEAIRLYEAFAADTLSPEERALPPGEPVLYGEQLYWLPHAAGCPLDRGWLQGLKVLRPGLHLGEVKKGRLEPAHALALSLPDASYATRVFDLPDESDAAERYLRGEALHTDEAAGGWTLVAVAGFPIGWGKLSGGQLKNHYPKGLRKP</sequence>
<feature type="binding site" evidence="6">
    <location>
        <position position="184"/>
    </location>
    <ligand>
        <name>S-adenosyl-L-methionine</name>
        <dbReference type="ChEBI" id="CHEBI:59789"/>
    </ligand>
</feature>
<feature type="active site" description="Nucleophile" evidence="6">
    <location>
        <position position="237"/>
    </location>
</feature>
<organism evidence="9 10">
    <name type="scientific">Paenibacillus gyeongsangnamensis</name>
    <dbReference type="NCBI Taxonomy" id="3388067"/>
    <lineage>
        <taxon>Bacteria</taxon>
        <taxon>Bacillati</taxon>
        <taxon>Bacillota</taxon>
        <taxon>Bacilli</taxon>
        <taxon>Bacillales</taxon>
        <taxon>Paenibacillaceae</taxon>
        <taxon>Paenibacillus</taxon>
    </lineage>
</organism>
<keyword evidence="10" id="KW-1185">Reference proteome</keyword>
<evidence type="ECO:0000256" key="1">
    <source>
        <dbReference type="ARBA" id="ARBA00022490"/>
    </source>
</evidence>
<evidence type="ECO:0000256" key="6">
    <source>
        <dbReference type="PROSITE-ProRule" id="PRU01023"/>
    </source>
</evidence>
<comment type="similarity">
    <text evidence="6">Belongs to the class I-like SAM-binding methyltransferase superfamily. RsmB/NOP family.</text>
</comment>
<dbReference type="Gene3D" id="3.40.50.150">
    <property type="entry name" value="Vaccinia Virus protein VP39"/>
    <property type="match status" value="1"/>
</dbReference>
<comment type="caution">
    <text evidence="9">The sequence shown here is derived from an EMBL/GenBank/DDBJ whole genome shotgun (WGS) entry which is preliminary data.</text>
</comment>
<feature type="region of interest" description="Disordered" evidence="7">
    <location>
        <begin position="289"/>
        <end position="312"/>
    </location>
</feature>
<gene>
    <name evidence="9" type="ORF">O9H85_06690</name>
</gene>
<dbReference type="Gene3D" id="2.30.130.60">
    <property type="match status" value="1"/>
</dbReference>
<dbReference type="Gene3D" id="3.30.70.1170">
    <property type="entry name" value="Sun protein, domain 3"/>
    <property type="match status" value="1"/>
</dbReference>
<evidence type="ECO:0000256" key="2">
    <source>
        <dbReference type="ARBA" id="ARBA00022603"/>
    </source>
</evidence>
<name>A0ABT4Q5G8_9BACL</name>
<dbReference type="RefSeq" id="WP_269880544.1">
    <property type="nucleotide sequence ID" value="NZ_JAQAGZ010000003.1"/>
</dbReference>
<dbReference type="Proteomes" id="UP001527882">
    <property type="component" value="Unassembled WGS sequence"/>
</dbReference>
<dbReference type="InterPro" id="IPR001678">
    <property type="entry name" value="MeTrfase_RsmB-F_NOP2_dom"/>
</dbReference>
<feature type="domain" description="SAM-dependent MTase RsmB/NOP-type" evidence="8">
    <location>
        <begin position="23"/>
        <end position="302"/>
    </location>
</feature>
<feature type="binding site" evidence="6">
    <location>
        <position position="139"/>
    </location>
    <ligand>
        <name>S-adenosyl-L-methionine</name>
        <dbReference type="ChEBI" id="CHEBI:59789"/>
    </ligand>
</feature>
<dbReference type="GO" id="GO:0032259">
    <property type="term" value="P:methylation"/>
    <property type="evidence" value="ECO:0007669"/>
    <property type="project" value="UniProtKB-KW"/>
</dbReference>
<dbReference type="SUPFAM" id="SSF53335">
    <property type="entry name" value="S-adenosyl-L-methionine-dependent methyltransferases"/>
    <property type="match status" value="1"/>
</dbReference>
<evidence type="ECO:0000256" key="3">
    <source>
        <dbReference type="ARBA" id="ARBA00022679"/>
    </source>
</evidence>
<evidence type="ECO:0000259" key="8">
    <source>
        <dbReference type="PROSITE" id="PS51686"/>
    </source>
</evidence>
<reference evidence="9 10" key="1">
    <citation type="submission" date="2022-12" db="EMBL/GenBank/DDBJ databases">
        <title>Draft genome sequence of Paenibacillus sp. dW9.</title>
        <authorList>
            <person name="Choi E.-W."/>
            <person name="Kim D.-U."/>
        </authorList>
    </citation>
    <scope>NUCLEOTIDE SEQUENCE [LARGE SCALE GENOMIC DNA]</scope>
    <source>
        <strain evidence="10">dW9</strain>
    </source>
</reference>
<dbReference type="InterPro" id="IPR027391">
    <property type="entry name" value="Nol1_Nop2_Fmu_2"/>
</dbReference>
<proteinExistence type="inferred from homology"/>
<accession>A0ABT4Q5G8</accession>
<keyword evidence="2 6" id="KW-0489">Methyltransferase</keyword>
<dbReference type="GO" id="GO:0008168">
    <property type="term" value="F:methyltransferase activity"/>
    <property type="evidence" value="ECO:0007669"/>
    <property type="project" value="UniProtKB-KW"/>
</dbReference>
<evidence type="ECO:0000313" key="10">
    <source>
        <dbReference type="Proteomes" id="UP001527882"/>
    </source>
</evidence>
<feature type="compositionally biased region" description="Basic and acidic residues" evidence="7">
    <location>
        <begin position="300"/>
        <end position="312"/>
    </location>
</feature>
<dbReference type="InterPro" id="IPR029063">
    <property type="entry name" value="SAM-dependent_MTases_sf"/>
</dbReference>
<evidence type="ECO:0000256" key="4">
    <source>
        <dbReference type="ARBA" id="ARBA00022691"/>
    </source>
</evidence>
<evidence type="ECO:0000313" key="9">
    <source>
        <dbReference type="EMBL" id="MCZ8512118.1"/>
    </source>
</evidence>
<evidence type="ECO:0000256" key="7">
    <source>
        <dbReference type="SAM" id="MobiDB-lite"/>
    </source>
</evidence>
<dbReference type="Pfam" id="PF17126">
    <property type="entry name" value="RsmF_methylt_CI"/>
    <property type="match status" value="1"/>
</dbReference>
<dbReference type="Pfam" id="PF13636">
    <property type="entry name" value="Methyltranf_PUA"/>
    <property type="match status" value="1"/>
</dbReference>
<keyword evidence="5 6" id="KW-0694">RNA-binding</keyword>
<dbReference type="EMBL" id="JAQAGZ010000003">
    <property type="protein sequence ID" value="MCZ8512118.1"/>
    <property type="molecule type" value="Genomic_DNA"/>
</dbReference>